<dbReference type="PROSITE" id="PS50076">
    <property type="entry name" value="DNAJ_2"/>
    <property type="match status" value="1"/>
</dbReference>
<dbReference type="RefSeq" id="WP_080523936.1">
    <property type="nucleotide sequence ID" value="NZ_LPUF01000003.1"/>
</dbReference>
<dbReference type="InterPro" id="IPR001623">
    <property type="entry name" value="DnaJ_domain"/>
</dbReference>
<dbReference type="PANTHER" id="PTHR12763">
    <property type="match status" value="1"/>
</dbReference>
<sequence>MIRVYILIFIIAAVFWFKVFLQKSSDERKPYIKKSVLYAIALSFLLLAIIGRLSWIVAALSVLMAFVLRFLPLALRYAPQLQRLWSMFRGRGNFTAGNSGNAHHAGVMTAEEAYKILGVSISATRQEIIEAHRKLMLKNHPDRGGSSYLAAQINRAKEILLKNK</sequence>
<accession>A0A1V8M2B5</accession>
<comment type="subcellular location">
    <subcellularLocation>
        <location evidence="1">Membrane</location>
        <topology evidence="1">Single-pass membrane protein</topology>
    </subcellularLocation>
</comment>
<feature type="domain" description="J" evidence="8">
    <location>
        <begin position="112"/>
        <end position="164"/>
    </location>
</feature>
<evidence type="ECO:0000256" key="5">
    <source>
        <dbReference type="ARBA" id="ARBA00023186"/>
    </source>
</evidence>
<evidence type="ECO:0000259" key="8">
    <source>
        <dbReference type="PROSITE" id="PS50076"/>
    </source>
</evidence>
<feature type="transmembrane region" description="Helical" evidence="7">
    <location>
        <begin position="35"/>
        <end position="51"/>
    </location>
</feature>
<dbReference type="PRINTS" id="PR00625">
    <property type="entry name" value="JDOMAIN"/>
</dbReference>
<evidence type="ECO:0000313" key="9">
    <source>
        <dbReference type="EMBL" id="OQK15699.1"/>
    </source>
</evidence>
<dbReference type="Gene3D" id="1.10.287.110">
    <property type="entry name" value="DnaJ domain"/>
    <property type="match status" value="1"/>
</dbReference>
<dbReference type="GO" id="GO:0016020">
    <property type="term" value="C:membrane"/>
    <property type="evidence" value="ECO:0007669"/>
    <property type="project" value="UniProtKB-SubCell"/>
</dbReference>
<dbReference type="InterPro" id="IPR036869">
    <property type="entry name" value="J_dom_sf"/>
</dbReference>
<evidence type="ECO:0000256" key="7">
    <source>
        <dbReference type="SAM" id="Phobius"/>
    </source>
</evidence>
<keyword evidence="10" id="KW-1185">Reference proteome</keyword>
<organism evidence="9 10">
    <name type="scientific">Methyloprofundus sedimenti</name>
    <dbReference type="NCBI Taxonomy" id="1420851"/>
    <lineage>
        <taxon>Bacteria</taxon>
        <taxon>Pseudomonadati</taxon>
        <taxon>Pseudomonadota</taxon>
        <taxon>Gammaproteobacteria</taxon>
        <taxon>Methylococcales</taxon>
        <taxon>Methylococcaceae</taxon>
        <taxon>Methyloprofundus</taxon>
    </lineage>
</organism>
<evidence type="ECO:0000256" key="6">
    <source>
        <dbReference type="ARBA" id="ARBA00038105"/>
    </source>
</evidence>
<dbReference type="FunFam" id="1.10.287.110:FF:000001">
    <property type="entry name" value="Import inner membrane translocase subunit tim14"/>
    <property type="match status" value="1"/>
</dbReference>
<dbReference type="STRING" id="1420851.AU255_15920"/>
<proteinExistence type="inferred from homology"/>
<dbReference type="Proteomes" id="UP000191980">
    <property type="component" value="Unassembled WGS sequence"/>
</dbReference>
<comment type="caution">
    <text evidence="9">The sequence shown here is derived from an EMBL/GenBank/DDBJ whole genome shotgun (WGS) entry which is preliminary data.</text>
</comment>
<feature type="transmembrane region" description="Helical" evidence="7">
    <location>
        <begin position="6"/>
        <end position="23"/>
    </location>
</feature>
<dbReference type="SUPFAM" id="SSF46565">
    <property type="entry name" value="Chaperone J-domain"/>
    <property type="match status" value="1"/>
</dbReference>
<dbReference type="PANTHER" id="PTHR12763:SF28">
    <property type="entry name" value="GEO10507P1-RELATED"/>
    <property type="match status" value="1"/>
</dbReference>
<keyword evidence="5" id="KW-0143">Chaperone</keyword>
<keyword evidence="3 7" id="KW-1133">Transmembrane helix</keyword>
<gene>
    <name evidence="9" type="ORF">AU255_15920</name>
</gene>
<comment type="similarity">
    <text evidence="6">Belongs to the TIM14 family.</text>
</comment>
<dbReference type="SMART" id="SM00271">
    <property type="entry name" value="DnaJ"/>
    <property type="match status" value="1"/>
</dbReference>
<dbReference type="OrthoDB" id="9811070at2"/>
<dbReference type="Pfam" id="PF00226">
    <property type="entry name" value="DnaJ"/>
    <property type="match status" value="1"/>
</dbReference>
<feature type="transmembrane region" description="Helical" evidence="7">
    <location>
        <begin position="57"/>
        <end position="78"/>
    </location>
</feature>
<name>A0A1V8M2B5_9GAMM</name>
<evidence type="ECO:0000313" key="10">
    <source>
        <dbReference type="Proteomes" id="UP000191980"/>
    </source>
</evidence>
<evidence type="ECO:0000256" key="2">
    <source>
        <dbReference type="ARBA" id="ARBA00022692"/>
    </source>
</evidence>
<evidence type="ECO:0000256" key="4">
    <source>
        <dbReference type="ARBA" id="ARBA00023136"/>
    </source>
</evidence>
<keyword evidence="2 7" id="KW-0812">Transmembrane</keyword>
<keyword evidence="4 7" id="KW-0472">Membrane</keyword>
<dbReference type="EMBL" id="LPUF01000003">
    <property type="protein sequence ID" value="OQK15699.1"/>
    <property type="molecule type" value="Genomic_DNA"/>
</dbReference>
<dbReference type="CDD" id="cd06257">
    <property type="entry name" value="DnaJ"/>
    <property type="match status" value="1"/>
</dbReference>
<evidence type="ECO:0000256" key="3">
    <source>
        <dbReference type="ARBA" id="ARBA00022989"/>
    </source>
</evidence>
<evidence type="ECO:0000256" key="1">
    <source>
        <dbReference type="ARBA" id="ARBA00004167"/>
    </source>
</evidence>
<dbReference type="AlphaFoldDB" id="A0A1V8M2B5"/>
<protein>
    <recommendedName>
        <fullName evidence="8">J domain-containing protein</fullName>
    </recommendedName>
</protein>
<reference evidence="9 10" key="1">
    <citation type="submission" date="2015-12" db="EMBL/GenBank/DDBJ databases">
        <authorList>
            <person name="Shamseldin A."/>
            <person name="Moawad H."/>
            <person name="Abd El-Rahim W.M."/>
            <person name="Sadowsky M.J."/>
        </authorList>
    </citation>
    <scope>NUCLEOTIDE SEQUENCE [LARGE SCALE GENOMIC DNA]</scope>
    <source>
        <strain evidence="9 10">WF1</strain>
    </source>
</reference>